<evidence type="ECO:0000313" key="3">
    <source>
        <dbReference type="Proteomes" id="UP000751190"/>
    </source>
</evidence>
<keyword evidence="3" id="KW-1185">Reference proteome</keyword>
<comment type="caution">
    <text evidence="2">The sequence shown here is derived from an EMBL/GenBank/DDBJ whole genome shotgun (WGS) entry which is preliminary data.</text>
</comment>
<feature type="transmembrane region" description="Helical" evidence="1">
    <location>
        <begin position="94"/>
        <end position="117"/>
    </location>
</feature>
<evidence type="ECO:0000313" key="2">
    <source>
        <dbReference type="EMBL" id="KAG8465150.1"/>
    </source>
</evidence>
<name>A0A8J5XM00_DIALT</name>
<keyword evidence="1" id="KW-1133">Transmembrane helix</keyword>
<organism evidence="2 3">
    <name type="scientific">Diacronema lutheri</name>
    <name type="common">Unicellular marine alga</name>
    <name type="synonym">Monochrysis lutheri</name>
    <dbReference type="NCBI Taxonomy" id="2081491"/>
    <lineage>
        <taxon>Eukaryota</taxon>
        <taxon>Haptista</taxon>
        <taxon>Haptophyta</taxon>
        <taxon>Pavlovophyceae</taxon>
        <taxon>Pavlovales</taxon>
        <taxon>Pavlovaceae</taxon>
        <taxon>Diacronema</taxon>
    </lineage>
</organism>
<feature type="transmembrane region" description="Helical" evidence="1">
    <location>
        <begin position="65"/>
        <end position="88"/>
    </location>
</feature>
<accession>A0A8J5XM00</accession>
<dbReference type="AlphaFoldDB" id="A0A8J5XM00"/>
<evidence type="ECO:0000256" key="1">
    <source>
        <dbReference type="SAM" id="Phobius"/>
    </source>
</evidence>
<keyword evidence="1" id="KW-0812">Transmembrane</keyword>
<protein>
    <submittedName>
        <fullName evidence="2">Uncharacterized protein</fullName>
    </submittedName>
</protein>
<dbReference type="Proteomes" id="UP000751190">
    <property type="component" value="Unassembled WGS sequence"/>
</dbReference>
<gene>
    <name evidence="2" type="ORF">KFE25_012513</name>
</gene>
<keyword evidence="1" id="KW-0472">Membrane</keyword>
<dbReference type="EMBL" id="JAGTXO010000011">
    <property type="protein sequence ID" value="KAG8465150.1"/>
    <property type="molecule type" value="Genomic_DNA"/>
</dbReference>
<sequence length="179" mass="20118">MFFLAEIGDRMEAEGTVELVHHIGCLGTHWNHVAGEVVPAKLVDRVDTESWSRLLRELRPQGRELLYLAWAETVSILVAMALLVIFLFRRESVIAASAFCSLFAATLVANVVVIRLVRRRAEQFSGRHGPALAQRGVAISAHLERWELVCTRAELWFELQVQARGSARVHPRQMGAVRV</sequence>
<proteinExistence type="predicted"/>
<reference evidence="2" key="1">
    <citation type="submission" date="2021-05" db="EMBL/GenBank/DDBJ databases">
        <title>The genome of the haptophyte Pavlova lutheri (Diacronema luteri, Pavlovales) - a model for lipid biosynthesis in eukaryotic algae.</title>
        <authorList>
            <person name="Hulatt C.J."/>
            <person name="Posewitz M.C."/>
        </authorList>
    </citation>
    <scope>NUCLEOTIDE SEQUENCE</scope>
    <source>
        <strain evidence="2">NIVA-4/92</strain>
    </source>
</reference>